<dbReference type="Proteomes" id="UP000314294">
    <property type="component" value="Unassembled WGS sequence"/>
</dbReference>
<feature type="compositionally biased region" description="Polar residues" evidence="1">
    <location>
        <begin position="84"/>
        <end position="93"/>
    </location>
</feature>
<feature type="region of interest" description="Disordered" evidence="1">
    <location>
        <begin position="61"/>
        <end position="117"/>
    </location>
</feature>
<keyword evidence="3" id="KW-1185">Reference proteome</keyword>
<proteinExistence type="predicted"/>
<dbReference type="AlphaFoldDB" id="A0A4Z2FWG4"/>
<comment type="caution">
    <text evidence="2">The sequence shown here is derived from an EMBL/GenBank/DDBJ whole genome shotgun (WGS) entry which is preliminary data.</text>
</comment>
<evidence type="ECO:0000313" key="3">
    <source>
        <dbReference type="Proteomes" id="UP000314294"/>
    </source>
</evidence>
<protein>
    <submittedName>
        <fullName evidence="2">Uncharacterized protein</fullName>
    </submittedName>
</protein>
<feature type="compositionally biased region" description="Basic and acidic residues" evidence="1">
    <location>
        <begin position="61"/>
        <end position="83"/>
    </location>
</feature>
<reference evidence="2 3" key="1">
    <citation type="submission" date="2019-03" db="EMBL/GenBank/DDBJ databases">
        <title>First draft genome of Liparis tanakae, snailfish: a comprehensive survey of snailfish specific genes.</title>
        <authorList>
            <person name="Kim W."/>
            <person name="Song I."/>
            <person name="Jeong J.-H."/>
            <person name="Kim D."/>
            <person name="Kim S."/>
            <person name="Ryu S."/>
            <person name="Song J.Y."/>
            <person name="Lee S.K."/>
        </authorList>
    </citation>
    <scope>NUCLEOTIDE SEQUENCE [LARGE SCALE GENOMIC DNA]</scope>
    <source>
        <tissue evidence="2">Muscle</tissue>
    </source>
</reference>
<sequence length="160" mass="17830">MENVPAVSSGHGERSCGVLRTWRTFLRCPHLERVVARGVGQVDDQTQLLLVLLHQVQQLPRPEHIRRGKLPDQRLREPREESNRSSQEMTEPSRSCPVAHRVTTEASDTEQKTHRPGAGWQRCVGEVGATQVPQVWDHEEGISNIGGGLEEASILLPPQG</sequence>
<evidence type="ECO:0000313" key="2">
    <source>
        <dbReference type="EMBL" id="TNN44934.1"/>
    </source>
</evidence>
<dbReference type="EMBL" id="SRLO01000876">
    <property type="protein sequence ID" value="TNN44934.1"/>
    <property type="molecule type" value="Genomic_DNA"/>
</dbReference>
<gene>
    <name evidence="2" type="ORF">EYF80_044869</name>
</gene>
<name>A0A4Z2FWG4_9TELE</name>
<organism evidence="2 3">
    <name type="scientific">Liparis tanakae</name>
    <name type="common">Tanaka's snailfish</name>
    <dbReference type="NCBI Taxonomy" id="230148"/>
    <lineage>
        <taxon>Eukaryota</taxon>
        <taxon>Metazoa</taxon>
        <taxon>Chordata</taxon>
        <taxon>Craniata</taxon>
        <taxon>Vertebrata</taxon>
        <taxon>Euteleostomi</taxon>
        <taxon>Actinopterygii</taxon>
        <taxon>Neopterygii</taxon>
        <taxon>Teleostei</taxon>
        <taxon>Neoteleostei</taxon>
        <taxon>Acanthomorphata</taxon>
        <taxon>Eupercaria</taxon>
        <taxon>Perciformes</taxon>
        <taxon>Cottioidei</taxon>
        <taxon>Cottales</taxon>
        <taxon>Liparidae</taxon>
        <taxon>Liparis</taxon>
    </lineage>
</organism>
<accession>A0A4Z2FWG4</accession>
<evidence type="ECO:0000256" key="1">
    <source>
        <dbReference type="SAM" id="MobiDB-lite"/>
    </source>
</evidence>